<dbReference type="InterPro" id="IPR041916">
    <property type="entry name" value="Anti_sigma_zinc_sf"/>
</dbReference>
<keyword evidence="3" id="KW-1133">Transmembrane helix</keyword>
<feature type="transmembrane region" description="Helical" evidence="3">
    <location>
        <begin position="105"/>
        <end position="123"/>
    </location>
</feature>
<dbReference type="AlphaFoldDB" id="A0A4Q7M081"/>
<keyword evidence="5" id="KW-1185">Reference proteome</keyword>
<evidence type="ECO:0000256" key="3">
    <source>
        <dbReference type="SAM" id="Phobius"/>
    </source>
</evidence>
<protein>
    <submittedName>
        <fullName evidence="4">Uncharacterized protein</fullName>
    </submittedName>
</protein>
<dbReference type="EMBL" id="SGWX01000001">
    <property type="protein sequence ID" value="RZS60541.1"/>
    <property type="molecule type" value="Genomic_DNA"/>
</dbReference>
<keyword evidence="2" id="KW-0804">Transcription</keyword>
<feature type="transmembrane region" description="Helical" evidence="3">
    <location>
        <begin position="222"/>
        <end position="238"/>
    </location>
</feature>
<keyword evidence="1" id="KW-0805">Transcription regulation</keyword>
<organism evidence="4 5">
    <name type="scientific">Xylanimonas ulmi</name>
    <dbReference type="NCBI Taxonomy" id="228973"/>
    <lineage>
        <taxon>Bacteria</taxon>
        <taxon>Bacillati</taxon>
        <taxon>Actinomycetota</taxon>
        <taxon>Actinomycetes</taxon>
        <taxon>Micrococcales</taxon>
        <taxon>Promicromonosporaceae</taxon>
        <taxon>Xylanimonas</taxon>
    </lineage>
</organism>
<gene>
    <name evidence="4" type="ORF">EV386_0804</name>
</gene>
<feature type="transmembrane region" description="Helical" evidence="3">
    <location>
        <begin position="168"/>
        <end position="189"/>
    </location>
</feature>
<dbReference type="RefSeq" id="WP_130412540.1">
    <property type="nucleotide sequence ID" value="NZ_SGWX01000001.1"/>
</dbReference>
<dbReference type="Proteomes" id="UP000293852">
    <property type="component" value="Unassembled WGS sequence"/>
</dbReference>
<name>A0A4Q7M081_9MICO</name>
<evidence type="ECO:0000256" key="1">
    <source>
        <dbReference type="ARBA" id="ARBA00023015"/>
    </source>
</evidence>
<proteinExistence type="predicted"/>
<sequence length="281" mass="28715">MSTWHVDRATWQAYAAGRLDLAAQAAVETHVIACAGCRDTARTVALGVGDPTTDDSMTGGYARVWEAVHARISAPRPPAHLRWLRRLGVPDDAAVVLAAAGDLRLPWALAVGGAVLSAVAAAHVARTELAYLLLAPLVPLLAVAAAFEATDPLRELTGPTPFSKLRLALLRTTATLAIAIPATVVVGVVVPALHALAWVWLLPALCLSGAALVLLTRLPARWACGVVAAGWAVAVTAVDGAGRLGAVSSASAQAGFALAALALGAVLVRATTTLRAMGAPR</sequence>
<feature type="transmembrane region" description="Helical" evidence="3">
    <location>
        <begin position="129"/>
        <end position="147"/>
    </location>
</feature>
<keyword evidence="3" id="KW-0472">Membrane</keyword>
<accession>A0A4Q7M081</accession>
<comment type="caution">
    <text evidence="4">The sequence shown here is derived from an EMBL/GenBank/DDBJ whole genome shotgun (WGS) entry which is preliminary data.</text>
</comment>
<keyword evidence="3" id="KW-0812">Transmembrane</keyword>
<evidence type="ECO:0000256" key="2">
    <source>
        <dbReference type="ARBA" id="ARBA00023163"/>
    </source>
</evidence>
<dbReference type="Gene3D" id="1.10.10.1320">
    <property type="entry name" value="Anti-sigma factor, zinc-finger domain"/>
    <property type="match status" value="1"/>
</dbReference>
<feature type="transmembrane region" description="Helical" evidence="3">
    <location>
        <begin position="250"/>
        <end position="268"/>
    </location>
</feature>
<reference evidence="4 5" key="1">
    <citation type="submission" date="2019-02" db="EMBL/GenBank/DDBJ databases">
        <title>Sequencing the genomes of 1000 actinobacteria strains.</title>
        <authorList>
            <person name="Klenk H.-P."/>
        </authorList>
    </citation>
    <scope>NUCLEOTIDE SEQUENCE [LARGE SCALE GENOMIC DNA]</scope>
    <source>
        <strain evidence="4 5">DSM 16932</strain>
    </source>
</reference>
<evidence type="ECO:0000313" key="4">
    <source>
        <dbReference type="EMBL" id="RZS60541.1"/>
    </source>
</evidence>
<dbReference type="OrthoDB" id="4864508at2"/>
<evidence type="ECO:0000313" key="5">
    <source>
        <dbReference type="Proteomes" id="UP000293852"/>
    </source>
</evidence>
<feature type="transmembrane region" description="Helical" evidence="3">
    <location>
        <begin position="195"/>
        <end position="215"/>
    </location>
</feature>